<organism evidence="14 16">
    <name type="scientific">Eggerthella sinensis</name>
    <dbReference type="NCBI Taxonomy" id="242230"/>
    <lineage>
        <taxon>Bacteria</taxon>
        <taxon>Bacillati</taxon>
        <taxon>Actinomycetota</taxon>
        <taxon>Coriobacteriia</taxon>
        <taxon>Eggerthellales</taxon>
        <taxon>Eggerthellaceae</taxon>
        <taxon>Eggerthella</taxon>
    </lineage>
</organism>
<proteinExistence type="predicted"/>
<dbReference type="GO" id="GO:0140359">
    <property type="term" value="F:ABC-type transporter activity"/>
    <property type="evidence" value="ECO:0007669"/>
    <property type="project" value="InterPro"/>
</dbReference>
<dbReference type="PROSITE" id="PS00211">
    <property type="entry name" value="ABC_TRANSPORTER_1"/>
    <property type="match status" value="1"/>
</dbReference>
<feature type="transmembrane region" description="Helical" evidence="10">
    <location>
        <begin position="133"/>
        <end position="151"/>
    </location>
</feature>
<gene>
    <name evidence="13" type="ORF">C1876_12415</name>
    <name evidence="14" type="ORF">DMP09_15335</name>
</gene>
<keyword evidence="7 14" id="KW-0067">ATP-binding</keyword>
<reference evidence="16" key="2">
    <citation type="submission" date="2018-05" db="EMBL/GenBank/DDBJ databases">
        <title>Genome Sequencing of selected type strains of the family Eggerthellaceae.</title>
        <authorList>
            <person name="Danylec N."/>
            <person name="Stoll D.A."/>
            <person name="Doetsch A."/>
            <person name="Huch M."/>
        </authorList>
    </citation>
    <scope>NUCLEOTIDE SEQUENCE [LARGE SCALE GENOMIC DNA]</scope>
    <source>
        <strain evidence="16">DSM 16107</strain>
    </source>
</reference>
<dbReference type="Gene3D" id="3.40.50.300">
    <property type="entry name" value="P-loop containing nucleotide triphosphate hydrolases"/>
    <property type="match status" value="1"/>
</dbReference>
<dbReference type="Pfam" id="PF00005">
    <property type="entry name" value="ABC_tran"/>
    <property type="match status" value="1"/>
</dbReference>
<evidence type="ECO:0000259" key="12">
    <source>
        <dbReference type="PROSITE" id="PS50929"/>
    </source>
</evidence>
<name>A0A3N0IU55_9ACTN</name>
<evidence type="ECO:0000313" key="15">
    <source>
        <dbReference type="Proteomes" id="UP000253817"/>
    </source>
</evidence>
<evidence type="ECO:0000256" key="10">
    <source>
        <dbReference type="SAM" id="Phobius"/>
    </source>
</evidence>
<feature type="domain" description="ABC transporter" evidence="11">
    <location>
        <begin position="328"/>
        <end position="563"/>
    </location>
</feature>
<dbReference type="Proteomes" id="UP000253817">
    <property type="component" value="Unassembled WGS sequence"/>
</dbReference>
<reference evidence="13 15" key="1">
    <citation type="journal article" date="2018" name="Elife">
        <title>Discovery and characterization of a prevalent human gut bacterial enzyme sufficient for the inactivation of a family of plant toxins.</title>
        <authorList>
            <person name="Koppel N."/>
            <person name="Bisanz J.E."/>
            <person name="Pandelia M.E."/>
            <person name="Turnbaugh P.J."/>
            <person name="Balskus E.P."/>
        </authorList>
    </citation>
    <scope>NUCLEOTIDE SEQUENCE [LARGE SCALE GENOMIC DNA]</scope>
    <source>
        <strain evidence="13 15">DSM 16107</strain>
    </source>
</reference>
<keyword evidence="4" id="KW-0997">Cell inner membrane</keyword>
<keyword evidence="9 10" id="KW-0472">Membrane</keyword>
<evidence type="ECO:0000256" key="1">
    <source>
        <dbReference type="ARBA" id="ARBA00004651"/>
    </source>
</evidence>
<dbReference type="GO" id="GO:0016887">
    <property type="term" value="F:ATP hydrolysis activity"/>
    <property type="evidence" value="ECO:0007669"/>
    <property type="project" value="InterPro"/>
</dbReference>
<dbReference type="EMBL" id="QICC01000097">
    <property type="protein sequence ID" value="RNM40216.1"/>
    <property type="molecule type" value="Genomic_DNA"/>
</dbReference>
<evidence type="ECO:0000256" key="6">
    <source>
        <dbReference type="ARBA" id="ARBA00022741"/>
    </source>
</evidence>
<dbReference type="SUPFAM" id="SSF90123">
    <property type="entry name" value="ABC transporter transmembrane region"/>
    <property type="match status" value="1"/>
</dbReference>
<dbReference type="EMBL" id="PPTT01000023">
    <property type="protein sequence ID" value="RDB67595.1"/>
    <property type="molecule type" value="Genomic_DNA"/>
</dbReference>
<dbReference type="InterPro" id="IPR027417">
    <property type="entry name" value="P-loop_NTPase"/>
</dbReference>
<evidence type="ECO:0000256" key="3">
    <source>
        <dbReference type="ARBA" id="ARBA00022475"/>
    </source>
</evidence>
<sequence>MREVNVFAKNRKLAASVACTVVEGLLDGCNFMLIYLVIKEVFADSFNLDAVLGLTGALVAIFAVRLVVYGWGYVQGQIGGAQVSRTIRIYLGDKIKRIPLARFSERTSGDYLGALTSNVNDYEQILTHKTGSIVKNIALGIMLVGFVTWLYPPAGAIVALMFLLIVPGLAYAWRQVRKFGVRKSAVQASNTSKVVEHVSGMQTLRAYGVGGVDNEAIVASMRAYSEVSYRYEAAVTPPGAVVFALIGMGLPALMLVCGGAWLAGALDVVSMLLIIMLPIFILKLTTGIFVDLMAYKNLMIAKRRIQAVVDEPEETGSQAPLPAQGAGIALSEVSFAYEAANPVFDGLDLVCVEGGLTALVGDSGCGKSTVLSLIAQYYRPDAGCVSVGGANTAGYAPESVLAGMSIVDQNVFLFDDSVMDNVRYARPDATDEEVVAACRLANADGFVRSMPQGYDSLIGENGGRLSGGERQRLSIARAILRDAPIVLLDEATASLDIENELAVKEAIANLLAHRKTVVMVAHTLPIVRAADSIAVIGEGRVLEQGTHDELMAQGGKYARMWAADRALV</sequence>
<keyword evidence="3" id="KW-1003">Cell membrane</keyword>
<evidence type="ECO:0000256" key="5">
    <source>
        <dbReference type="ARBA" id="ARBA00022692"/>
    </source>
</evidence>
<dbReference type="Proteomes" id="UP000270112">
    <property type="component" value="Unassembled WGS sequence"/>
</dbReference>
<evidence type="ECO:0000256" key="4">
    <source>
        <dbReference type="ARBA" id="ARBA00022519"/>
    </source>
</evidence>
<dbReference type="SMART" id="SM00382">
    <property type="entry name" value="AAA"/>
    <property type="match status" value="1"/>
</dbReference>
<comment type="subcellular location">
    <subcellularLocation>
        <location evidence="1">Cell membrane</location>
        <topology evidence="1">Multi-pass membrane protein</topology>
    </subcellularLocation>
</comment>
<dbReference type="RefSeq" id="WP_114547036.1">
    <property type="nucleotide sequence ID" value="NZ_PPTT01000023.1"/>
</dbReference>
<feature type="domain" description="ABC transmembrane type-1" evidence="12">
    <location>
        <begin position="14"/>
        <end position="277"/>
    </location>
</feature>
<dbReference type="GO" id="GO:0005524">
    <property type="term" value="F:ATP binding"/>
    <property type="evidence" value="ECO:0007669"/>
    <property type="project" value="UniProtKB-KW"/>
</dbReference>
<keyword evidence="15" id="KW-1185">Reference proteome</keyword>
<keyword evidence="5 10" id="KW-0812">Transmembrane</keyword>
<dbReference type="PROSITE" id="PS50893">
    <property type="entry name" value="ABC_TRANSPORTER_2"/>
    <property type="match status" value="1"/>
</dbReference>
<dbReference type="SUPFAM" id="SSF52540">
    <property type="entry name" value="P-loop containing nucleoside triphosphate hydrolases"/>
    <property type="match status" value="1"/>
</dbReference>
<evidence type="ECO:0000256" key="7">
    <source>
        <dbReference type="ARBA" id="ARBA00022840"/>
    </source>
</evidence>
<dbReference type="InterPro" id="IPR039421">
    <property type="entry name" value="Type_1_exporter"/>
</dbReference>
<dbReference type="Gene3D" id="1.20.1560.10">
    <property type="entry name" value="ABC transporter type 1, transmembrane domain"/>
    <property type="match status" value="1"/>
</dbReference>
<accession>A0A3N0IU55</accession>
<dbReference type="OrthoDB" id="9806127at2"/>
<evidence type="ECO:0000313" key="16">
    <source>
        <dbReference type="Proteomes" id="UP000270112"/>
    </source>
</evidence>
<evidence type="ECO:0000313" key="14">
    <source>
        <dbReference type="EMBL" id="RNM40216.1"/>
    </source>
</evidence>
<dbReference type="InterPro" id="IPR017871">
    <property type="entry name" value="ABC_transporter-like_CS"/>
</dbReference>
<protein>
    <submittedName>
        <fullName evidence="14">ABC transporter ATP-binding protein</fullName>
    </submittedName>
</protein>
<keyword evidence="8 10" id="KW-1133">Transmembrane helix</keyword>
<evidence type="ECO:0000259" key="11">
    <source>
        <dbReference type="PROSITE" id="PS50893"/>
    </source>
</evidence>
<feature type="transmembrane region" description="Helical" evidence="10">
    <location>
        <begin position="240"/>
        <end position="262"/>
    </location>
</feature>
<evidence type="ECO:0000313" key="13">
    <source>
        <dbReference type="EMBL" id="RDB67595.1"/>
    </source>
</evidence>
<evidence type="ECO:0000256" key="8">
    <source>
        <dbReference type="ARBA" id="ARBA00022989"/>
    </source>
</evidence>
<dbReference type="AlphaFoldDB" id="A0A3N0IU55"/>
<keyword evidence="6" id="KW-0547">Nucleotide-binding</keyword>
<dbReference type="PANTHER" id="PTHR24221:SF654">
    <property type="entry name" value="ATP-BINDING CASSETTE SUB-FAMILY B MEMBER 6"/>
    <property type="match status" value="1"/>
</dbReference>
<keyword evidence="2" id="KW-0813">Transport</keyword>
<feature type="transmembrane region" description="Helical" evidence="10">
    <location>
        <begin position="50"/>
        <end position="68"/>
    </location>
</feature>
<dbReference type="PROSITE" id="PS50929">
    <property type="entry name" value="ABC_TM1F"/>
    <property type="match status" value="1"/>
</dbReference>
<feature type="transmembrane region" description="Helical" evidence="10">
    <location>
        <begin position="157"/>
        <end position="173"/>
    </location>
</feature>
<feature type="transmembrane region" description="Helical" evidence="10">
    <location>
        <begin position="268"/>
        <end position="294"/>
    </location>
</feature>
<dbReference type="InterPro" id="IPR003439">
    <property type="entry name" value="ABC_transporter-like_ATP-bd"/>
</dbReference>
<dbReference type="Pfam" id="PF00664">
    <property type="entry name" value="ABC_membrane"/>
    <property type="match status" value="1"/>
</dbReference>
<comment type="caution">
    <text evidence="14">The sequence shown here is derived from an EMBL/GenBank/DDBJ whole genome shotgun (WGS) entry which is preliminary data.</text>
</comment>
<dbReference type="InterPro" id="IPR036640">
    <property type="entry name" value="ABC1_TM_sf"/>
</dbReference>
<evidence type="ECO:0000256" key="2">
    <source>
        <dbReference type="ARBA" id="ARBA00022448"/>
    </source>
</evidence>
<feature type="transmembrane region" description="Helical" evidence="10">
    <location>
        <begin position="12"/>
        <end position="38"/>
    </location>
</feature>
<dbReference type="GO" id="GO:0034040">
    <property type="term" value="F:ATPase-coupled lipid transmembrane transporter activity"/>
    <property type="evidence" value="ECO:0007669"/>
    <property type="project" value="TreeGrafter"/>
</dbReference>
<evidence type="ECO:0000256" key="9">
    <source>
        <dbReference type="ARBA" id="ARBA00023136"/>
    </source>
</evidence>
<dbReference type="InterPro" id="IPR003593">
    <property type="entry name" value="AAA+_ATPase"/>
</dbReference>
<dbReference type="FunFam" id="3.40.50.300:FF:001001">
    <property type="entry name" value="Multidrug ABC transporter ATP-binding protein"/>
    <property type="match status" value="1"/>
</dbReference>
<dbReference type="InterPro" id="IPR011527">
    <property type="entry name" value="ABC1_TM_dom"/>
</dbReference>
<dbReference type="PANTHER" id="PTHR24221">
    <property type="entry name" value="ATP-BINDING CASSETTE SUB-FAMILY B"/>
    <property type="match status" value="1"/>
</dbReference>
<reference evidence="14" key="3">
    <citation type="journal article" date="2019" name="Microbiol. Resour. Announc.">
        <title>Draft Genome Sequences of Type Strains of Gordonibacter faecihominis, Paraeggerthella hongkongensis, Parvibacter caecicola,Slackia equolifaciens, Slackia faecicanis, and Slackia isoflavoniconvertens.</title>
        <authorList>
            <person name="Danylec N."/>
            <person name="Stoll D.A."/>
            <person name="Dotsch A."/>
            <person name="Huch M."/>
        </authorList>
    </citation>
    <scope>NUCLEOTIDE SEQUENCE</scope>
    <source>
        <strain evidence="14">DSM 16107</strain>
    </source>
</reference>
<dbReference type="GO" id="GO:0005886">
    <property type="term" value="C:plasma membrane"/>
    <property type="evidence" value="ECO:0007669"/>
    <property type="project" value="UniProtKB-SubCell"/>
</dbReference>